<dbReference type="EMBL" id="PJQY01000954">
    <property type="protein sequence ID" value="PQQ06510.1"/>
    <property type="molecule type" value="Genomic_DNA"/>
</dbReference>
<accession>A0A314YK25</accession>
<dbReference type="PANTHER" id="PTHR33103:SF27">
    <property type="entry name" value="OS04G0594700 PROTEIN"/>
    <property type="match status" value="1"/>
</dbReference>
<comment type="caution">
    <text evidence="1">The sequence shown here is derived from an EMBL/GenBank/DDBJ whole genome shotgun (WGS) entry which is preliminary data.</text>
</comment>
<organism evidence="1 2">
    <name type="scientific">Prunus yedoensis var. nudiflora</name>
    <dbReference type="NCBI Taxonomy" id="2094558"/>
    <lineage>
        <taxon>Eukaryota</taxon>
        <taxon>Viridiplantae</taxon>
        <taxon>Streptophyta</taxon>
        <taxon>Embryophyta</taxon>
        <taxon>Tracheophyta</taxon>
        <taxon>Spermatophyta</taxon>
        <taxon>Magnoliopsida</taxon>
        <taxon>eudicotyledons</taxon>
        <taxon>Gunneridae</taxon>
        <taxon>Pentapetalae</taxon>
        <taxon>rosids</taxon>
        <taxon>fabids</taxon>
        <taxon>Rosales</taxon>
        <taxon>Rosaceae</taxon>
        <taxon>Amygdaloideae</taxon>
        <taxon>Amygdaleae</taxon>
        <taxon>Prunus</taxon>
    </lineage>
</organism>
<gene>
    <name evidence="1" type="ORF">Pyn_06528</name>
</gene>
<proteinExistence type="predicted"/>
<evidence type="ECO:0000313" key="1">
    <source>
        <dbReference type="EMBL" id="PQQ06510.1"/>
    </source>
</evidence>
<dbReference type="STRING" id="2094558.A0A314YK25"/>
<dbReference type="OrthoDB" id="2014278at2759"/>
<name>A0A314YK25_PRUYE</name>
<protein>
    <recommendedName>
        <fullName evidence="3">DUF674 domain-containing protein</fullName>
    </recommendedName>
</protein>
<evidence type="ECO:0008006" key="3">
    <source>
        <dbReference type="Google" id="ProtNLM"/>
    </source>
</evidence>
<evidence type="ECO:0000313" key="2">
    <source>
        <dbReference type="Proteomes" id="UP000250321"/>
    </source>
</evidence>
<reference evidence="1 2" key="1">
    <citation type="submission" date="2018-02" db="EMBL/GenBank/DDBJ databases">
        <title>Draft genome of wild Prunus yedoensis var. nudiflora.</title>
        <authorList>
            <person name="Baek S."/>
            <person name="Kim J.-H."/>
            <person name="Choi K."/>
            <person name="Kim G.-B."/>
            <person name="Cho A."/>
            <person name="Jang H."/>
            <person name="Shin C.-H."/>
            <person name="Yu H.-J."/>
            <person name="Mun J.-H."/>
        </authorList>
    </citation>
    <scope>NUCLEOTIDE SEQUENCE [LARGE SCALE GENOMIC DNA]</scope>
    <source>
        <strain evidence="2">cv. Jeju island</strain>
        <tissue evidence="1">Leaf</tissue>
    </source>
</reference>
<dbReference type="Pfam" id="PF05056">
    <property type="entry name" value="DUF674"/>
    <property type="match status" value="1"/>
</dbReference>
<sequence length="99" mass="11032">MADKTVKNIMNLKAMVDKGSNKIIFVESDKDFIDVLLSFLTIPMGTIVRRASKHSVPLAIGCMNYLYTSIDVQDFQTKACREMLLCPTMGLNLIAKTSN</sequence>
<dbReference type="AlphaFoldDB" id="A0A314YK25"/>
<dbReference type="Proteomes" id="UP000250321">
    <property type="component" value="Unassembled WGS sequence"/>
</dbReference>
<dbReference type="InterPro" id="IPR007750">
    <property type="entry name" value="DUF674"/>
</dbReference>
<keyword evidence="2" id="KW-1185">Reference proteome</keyword>
<dbReference type="PANTHER" id="PTHR33103">
    <property type="entry name" value="OS01G0153900 PROTEIN"/>
    <property type="match status" value="1"/>
</dbReference>